<accession>A0A223PIL8</accession>
<organism evidence="6">
    <name type="scientific">Picea glauca</name>
    <name type="common">White spruce</name>
    <name type="synonym">Pinus glauca</name>
    <dbReference type="NCBI Taxonomy" id="3330"/>
    <lineage>
        <taxon>Eukaryota</taxon>
        <taxon>Viridiplantae</taxon>
        <taxon>Streptophyta</taxon>
        <taxon>Embryophyta</taxon>
        <taxon>Tracheophyta</taxon>
        <taxon>Spermatophyta</taxon>
        <taxon>Pinopsida</taxon>
        <taxon>Pinidae</taxon>
        <taxon>Conifers I</taxon>
        <taxon>Pinales</taxon>
        <taxon>Pinaceae</taxon>
        <taxon>Picea</taxon>
    </lineage>
</organism>
<dbReference type="PROSITE" id="PS00375">
    <property type="entry name" value="UDPGT"/>
    <property type="match status" value="1"/>
</dbReference>
<dbReference type="PANTHER" id="PTHR11926:SF1553">
    <property type="entry name" value="GLYCOSYLTRANSFERASE"/>
    <property type="match status" value="1"/>
</dbReference>
<protein>
    <recommendedName>
        <fullName evidence="4">Glycosyltransferase</fullName>
        <ecNumber evidence="4">2.4.1.-</ecNumber>
    </recommendedName>
</protein>
<dbReference type="Gene3D" id="3.40.50.2000">
    <property type="entry name" value="Glycogen Phosphorylase B"/>
    <property type="match status" value="2"/>
</dbReference>
<evidence type="ECO:0000313" key="6">
    <source>
        <dbReference type="EMBL" id="ASU43994.1"/>
    </source>
</evidence>
<dbReference type="FunFam" id="3.40.50.2000:FF:000019">
    <property type="entry name" value="Glycosyltransferase"/>
    <property type="match status" value="1"/>
</dbReference>
<dbReference type="SUPFAM" id="SSF53756">
    <property type="entry name" value="UDP-Glycosyltransferase/glycogen phosphorylase"/>
    <property type="match status" value="1"/>
</dbReference>
<name>A0A223PIL8_PICGL</name>
<dbReference type="InterPro" id="IPR058980">
    <property type="entry name" value="Glyco_transf_N"/>
</dbReference>
<evidence type="ECO:0000256" key="4">
    <source>
        <dbReference type="RuleBase" id="RU362057"/>
    </source>
</evidence>
<proteinExistence type="evidence at transcript level"/>
<dbReference type="PANTHER" id="PTHR11926">
    <property type="entry name" value="GLUCOSYL/GLUCURONOSYL TRANSFERASES"/>
    <property type="match status" value="1"/>
</dbReference>
<dbReference type="EC" id="2.4.1.-" evidence="4"/>
<reference evidence="6" key="1">
    <citation type="journal article" date="2017" name="Plant Physiol.">
        <title>A conifer UDP-sugar dependent glycosyltransferase contributes to acetophenone metabolism and defense against insects.</title>
        <authorList>
            <person name="Mageroy M.H."/>
            <person name="Jancsik S."/>
            <person name="Yuen M.M.S."/>
            <person name="Fischer M."/>
            <person name="Withers S.G."/>
            <person name="Paetz C."/>
            <person name="Schneider B."/>
            <person name="MacKay J.J."/>
            <person name="Bohlmann J."/>
        </authorList>
    </citation>
    <scope>NUCLEOTIDE SEQUENCE</scope>
</reference>
<comment type="similarity">
    <text evidence="1 3">Belongs to the UDP-glycosyltransferase family.</text>
</comment>
<evidence type="ECO:0000256" key="1">
    <source>
        <dbReference type="ARBA" id="ARBA00009995"/>
    </source>
</evidence>
<dbReference type="Pfam" id="PF00201">
    <property type="entry name" value="UDPGT"/>
    <property type="match status" value="1"/>
</dbReference>
<dbReference type="InterPro" id="IPR035595">
    <property type="entry name" value="UDP_glycos_trans_CS"/>
</dbReference>
<evidence type="ECO:0000259" key="5">
    <source>
        <dbReference type="Pfam" id="PF26168"/>
    </source>
</evidence>
<sequence length="488" mass="54092">MASLMGFDYSKIHVLVVSYPAQGHINPMLQFAKQLASKNLEVTFVTTEASRKLMLQAQDTVLGASKKREEVRFETISDGLLSDVERSDVELVLNMLCKIGGETLGNLIERLNSQGNQISCIVQDSFLTWIPEVAKKFNIPSAFFWTQSCAAFSIYHHFILGNLATAWDETQKSVEEIEIPGLPRLSLSDLPSFLLPSNPYGTLSRLAVEQFKSLPEATWILGNSFQELESEEMNSMKSIIPIRTVGPLIPSAFLDRRNPGDTDVGANLWKTANCTDWLDTKEPASVVYVSFGSLAVLSKEQTREIALGLKASGYPFIWVIRPSPSEEGINSYKNLPEGFINEISEQGLVVPWCQQLQALSHESVGAFLTHCGWNSTLESLSLGVPMLAVPQWSDQSTNSIYVEEQWKTGLRVNKRSADGLVEKEEVEKCIRIVMETERGVGMRKNASRWKTLASEATVEDGSSYKNIQEIIEEIATKALSISGSGVLI</sequence>
<dbReference type="GO" id="GO:0080044">
    <property type="term" value="F:quercetin 7-O-glucosyltransferase activity"/>
    <property type="evidence" value="ECO:0007669"/>
    <property type="project" value="TreeGrafter"/>
</dbReference>
<keyword evidence="3 6" id="KW-0328">Glycosyltransferase</keyword>
<keyword evidence="2 3" id="KW-0808">Transferase</keyword>
<dbReference type="Pfam" id="PF26168">
    <property type="entry name" value="Glyco_transf_N"/>
    <property type="match status" value="1"/>
</dbReference>
<dbReference type="InterPro" id="IPR002213">
    <property type="entry name" value="UDP_glucos_trans"/>
</dbReference>
<dbReference type="GO" id="GO:0080043">
    <property type="term" value="F:quercetin 3-O-glucosyltransferase activity"/>
    <property type="evidence" value="ECO:0007669"/>
    <property type="project" value="TreeGrafter"/>
</dbReference>
<evidence type="ECO:0000256" key="2">
    <source>
        <dbReference type="ARBA" id="ARBA00022679"/>
    </source>
</evidence>
<feature type="domain" description="Glycosyltransferase N-terminal" evidence="5">
    <location>
        <begin position="11"/>
        <end position="73"/>
    </location>
</feature>
<evidence type="ECO:0000256" key="3">
    <source>
        <dbReference type="RuleBase" id="RU003718"/>
    </source>
</evidence>
<dbReference type="AlphaFoldDB" id="A0A223PIL8"/>
<dbReference type="EMBL" id="KY963361">
    <property type="protein sequence ID" value="ASU43994.1"/>
    <property type="molecule type" value="mRNA"/>
</dbReference>
<dbReference type="CDD" id="cd03784">
    <property type="entry name" value="GT1_Gtf-like"/>
    <property type="match status" value="1"/>
</dbReference>